<evidence type="ECO:0000313" key="3">
    <source>
        <dbReference type="Proteomes" id="UP001141950"/>
    </source>
</evidence>
<gene>
    <name evidence="2" type="ORF">NQZ67_09990</name>
</gene>
<dbReference type="RefSeq" id="WP_257445051.1">
    <property type="nucleotide sequence ID" value="NZ_JANIPJ010000005.1"/>
</dbReference>
<dbReference type="EMBL" id="JANIPJ010000005">
    <property type="protein sequence ID" value="MCR2804210.1"/>
    <property type="molecule type" value="Genomic_DNA"/>
</dbReference>
<feature type="region of interest" description="Disordered" evidence="1">
    <location>
        <begin position="1"/>
        <end position="35"/>
    </location>
</feature>
<dbReference type="AlphaFoldDB" id="A0A9X2MPU2"/>
<keyword evidence="3" id="KW-1185">Reference proteome</keyword>
<dbReference type="Proteomes" id="UP001141950">
    <property type="component" value="Unassembled WGS sequence"/>
</dbReference>
<name>A0A9X2MPU2_9BACL</name>
<proteinExistence type="predicted"/>
<accession>A0A9X2MPU2</accession>
<sequence>MSANLQVSHNRRRGNNVAGAMNGRRKHHHHHHHRRDDFAVEGIQDAGRVLGARFNDLRKRCKARRLVAAIRHCDARTIHDLFGHHCRVVCFFKRPGYDCVKLSCSFDRGAAVVTFDICVRSLNRGCGCGCGF</sequence>
<protein>
    <submittedName>
        <fullName evidence="2">Uncharacterized protein</fullName>
    </submittedName>
</protein>
<reference evidence="2" key="1">
    <citation type="submission" date="2022-08" db="EMBL/GenBank/DDBJ databases">
        <title>The genomic sequence of strain Paenibacillus sp. SCIV0701.</title>
        <authorList>
            <person name="Zhao H."/>
        </authorList>
    </citation>
    <scope>NUCLEOTIDE SEQUENCE</scope>
    <source>
        <strain evidence="2">SCIV0701</strain>
    </source>
</reference>
<evidence type="ECO:0000256" key="1">
    <source>
        <dbReference type="SAM" id="MobiDB-lite"/>
    </source>
</evidence>
<comment type="caution">
    <text evidence="2">The sequence shown here is derived from an EMBL/GenBank/DDBJ whole genome shotgun (WGS) entry which is preliminary data.</text>
</comment>
<organism evidence="2 3">
    <name type="scientific">Paenibacillus soyae</name>
    <dbReference type="NCBI Taxonomy" id="2969249"/>
    <lineage>
        <taxon>Bacteria</taxon>
        <taxon>Bacillati</taxon>
        <taxon>Bacillota</taxon>
        <taxon>Bacilli</taxon>
        <taxon>Bacillales</taxon>
        <taxon>Paenibacillaceae</taxon>
        <taxon>Paenibacillus</taxon>
    </lineage>
</organism>
<feature type="compositionally biased region" description="Basic residues" evidence="1">
    <location>
        <begin position="23"/>
        <end position="34"/>
    </location>
</feature>
<evidence type="ECO:0000313" key="2">
    <source>
        <dbReference type="EMBL" id="MCR2804210.1"/>
    </source>
</evidence>